<dbReference type="AlphaFoldDB" id="V6LRY0"/>
<evidence type="ECO:0000313" key="2">
    <source>
        <dbReference type="EMBL" id="KAH0577508.1"/>
    </source>
</evidence>
<dbReference type="Proteomes" id="UP000018208">
    <property type="component" value="Unassembled WGS sequence"/>
</dbReference>
<dbReference type="RefSeq" id="XP_067768281.1">
    <property type="nucleotide sequence ID" value="XM_067904799.1"/>
</dbReference>
<accession>V6LRY0</accession>
<dbReference type="EMBL" id="AUWU02000001">
    <property type="protein sequence ID" value="KAH0577508.1"/>
    <property type="molecule type" value="Genomic_DNA"/>
</dbReference>
<protein>
    <submittedName>
        <fullName evidence="1">Uncharacterized protein</fullName>
    </submittedName>
</protein>
<dbReference type="GeneID" id="94294885"/>
<name>V6LRY0_9EUKA</name>
<reference evidence="2" key="2">
    <citation type="submission" date="2020-12" db="EMBL/GenBank/DDBJ databases">
        <title>New Spironucleus salmonicida genome in near-complete chromosomes.</title>
        <authorList>
            <person name="Xu F."/>
            <person name="Kurt Z."/>
            <person name="Jimenez-Gonzalez A."/>
            <person name="Astvaldsson A."/>
            <person name="Andersson J.O."/>
            <person name="Svard S.G."/>
        </authorList>
    </citation>
    <scope>NUCLEOTIDE SEQUENCE</scope>
    <source>
        <strain evidence="2">ATCC 50377</strain>
    </source>
</reference>
<keyword evidence="3" id="KW-1185">Reference proteome</keyword>
<evidence type="ECO:0000313" key="1">
    <source>
        <dbReference type="EMBL" id="EST43539.1"/>
    </source>
</evidence>
<gene>
    <name evidence="2" type="ORF">SS50377_20862</name>
    <name evidence="1" type="ORF">SS50377_ja021</name>
</gene>
<organism evidence="1">
    <name type="scientific">Spironucleus salmonicida</name>
    <dbReference type="NCBI Taxonomy" id="348837"/>
    <lineage>
        <taxon>Eukaryota</taxon>
        <taxon>Metamonada</taxon>
        <taxon>Diplomonadida</taxon>
        <taxon>Hexamitidae</taxon>
        <taxon>Hexamitinae</taxon>
        <taxon>Spironucleus</taxon>
    </lineage>
</organism>
<dbReference type="KEGG" id="ssao:94294885"/>
<evidence type="ECO:0000313" key="3">
    <source>
        <dbReference type="Proteomes" id="UP000018208"/>
    </source>
</evidence>
<dbReference type="VEuPathDB" id="GiardiaDB:SS50377_20862"/>
<reference evidence="1 2" key="1">
    <citation type="journal article" date="2014" name="PLoS Genet.">
        <title>The Genome of Spironucleus salmonicida Highlights a Fish Pathogen Adapted to Fluctuating Environments.</title>
        <authorList>
            <person name="Xu F."/>
            <person name="Jerlstrom-Hultqvist J."/>
            <person name="Einarsson E."/>
            <person name="Astvaldsson A."/>
            <person name="Svard S.G."/>
            <person name="Andersson J.O."/>
        </authorList>
    </citation>
    <scope>NUCLEOTIDE SEQUENCE</scope>
    <source>
        <strain evidence="2">ATCC 50377</strain>
    </source>
</reference>
<proteinExistence type="predicted"/>
<dbReference type="EMBL" id="KI546135">
    <property type="protein sequence ID" value="EST43539.1"/>
    <property type="molecule type" value="Genomic_DNA"/>
</dbReference>
<sequence>MEQVNDIYQKIMTSPENEHMIKLIKQLHFHFDEDSICLLSQNEQYIYKLIQLSYCGIPDLRMEVMFFINKISFLSYPSAQKILDENFIEIVKIVESKANVKQFQQQKLYRQYLDLYYTSFHNVILRSQTLIVCMPQVIRRLDGGVYCNQNLLLQTVVAAVGRSLLAEEVVTLHLLSAGDAQEAILQNIYEKSLTCSVMITALDIISCARQNMVAGTTRGDSVVALCMLILLQLQFDHGRRQELYSPSTLYQFLELADNVDFPQWEGVIFSIINTVTAERPGAVHVAKLEQLTFALIYEHIFKPNNKNSCEILGNLVRYEQLDASKKQIQIIAQGLIQLMQKNRTQQLKIFQTLQLFQYRCNLILQKNLAHLVYLQLYQQEMIFSYIQLWVIMYFSDQYLNVLQIK</sequence>